<feature type="signal peptide" evidence="5">
    <location>
        <begin position="1"/>
        <end position="23"/>
    </location>
</feature>
<feature type="chain" id="PRO_5035463364" description="Glycoside hydrolase family 5 domain-containing protein" evidence="5">
    <location>
        <begin position="24"/>
        <end position="554"/>
    </location>
</feature>
<dbReference type="InterPro" id="IPR001547">
    <property type="entry name" value="Glyco_hydro_5"/>
</dbReference>
<accession>A0A8K0NR16</accession>
<organism evidence="7 8">
    <name type="scientific">Filobasidium floriforme</name>
    <dbReference type="NCBI Taxonomy" id="5210"/>
    <lineage>
        <taxon>Eukaryota</taxon>
        <taxon>Fungi</taxon>
        <taxon>Dikarya</taxon>
        <taxon>Basidiomycota</taxon>
        <taxon>Agaricomycotina</taxon>
        <taxon>Tremellomycetes</taxon>
        <taxon>Filobasidiales</taxon>
        <taxon>Filobasidiaceae</taxon>
        <taxon>Filobasidium</taxon>
    </lineage>
</organism>
<evidence type="ECO:0000256" key="4">
    <source>
        <dbReference type="RuleBase" id="RU361153"/>
    </source>
</evidence>
<dbReference type="GO" id="GO:0009251">
    <property type="term" value="P:glucan catabolic process"/>
    <property type="evidence" value="ECO:0007669"/>
    <property type="project" value="TreeGrafter"/>
</dbReference>
<dbReference type="InterPro" id="IPR050386">
    <property type="entry name" value="Glycosyl_hydrolase_5"/>
</dbReference>
<reference evidence="7" key="1">
    <citation type="submission" date="2020-04" db="EMBL/GenBank/DDBJ databases">
        <title>Analysis of mating type loci in Filobasidium floriforme.</title>
        <authorList>
            <person name="Nowrousian M."/>
        </authorList>
    </citation>
    <scope>NUCLEOTIDE SEQUENCE</scope>
    <source>
        <strain evidence="7">CBS 6242</strain>
    </source>
</reference>
<dbReference type="PANTHER" id="PTHR31297:SF42">
    <property type="entry name" value="GLYCOSIDE HYDROLASE FAMILY 5 DOMAIN-CONTAINING PROTEIN"/>
    <property type="match status" value="1"/>
</dbReference>
<evidence type="ECO:0000256" key="5">
    <source>
        <dbReference type="SAM" id="SignalP"/>
    </source>
</evidence>
<proteinExistence type="inferred from homology"/>
<evidence type="ECO:0000256" key="1">
    <source>
        <dbReference type="ARBA" id="ARBA00005641"/>
    </source>
</evidence>
<keyword evidence="5" id="KW-0732">Signal</keyword>
<dbReference type="Pfam" id="PF00150">
    <property type="entry name" value="Cellulase"/>
    <property type="match status" value="1"/>
</dbReference>
<dbReference type="SUPFAM" id="SSF51445">
    <property type="entry name" value="(Trans)glycosidases"/>
    <property type="match status" value="1"/>
</dbReference>
<dbReference type="GO" id="GO:0008422">
    <property type="term" value="F:beta-glucosidase activity"/>
    <property type="evidence" value="ECO:0007669"/>
    <property type="project" value="TreeGrafter"/>
</dbReference>
<evidence type="ECO:0000256" key="2">
    <source>
        <dbReference type="ARBA" id="ARBA00022801"/>
    </source>
</evidence>
<keyword evidence="8" id="KW-1185">Reference proteome</keyword>
<keyword evidence="2 4" id="KW-0378">Hydrolase</keyword>
<dbReference type="InterPro" id="IPR017853">
    <property type="entry name" value="GH"/>
</dbReference>
<keyword evidence="3 4" id="KW-0326">Glycosidase</keyword>
<dbReference type="AlphaFoldDB" id="A0A8K0NR16"/>
<comment type="caution">
    <text evidence="7">The sequence shown here is derived from an EMBL/GenBank/DDBJ whole genome shotgun (WGS) entry which is preliminary data.</text>
</comment>
<gene>
    <name evidence="7" type="ORF">FFLO_05840</name>
</gene>
<dbReference type="Proteomes" id="UP000812966">
    <property type="component" value="Unassembled WGS sequence"/>
</dbReference>
<dbReference type="EMBL" id="JABELV010000160">
    <property type="protein sequence ID" value="KAG7529017.1"/>
    <property type="molecule type" value="Genomic_DNA"/>
</dbReference>
<comment type="similarity">
    <text evidence="1 4">Belongs to the glycosyl hydrolase 5 (cellulase A) family.</text>
</comment>
<evidence type="ECO:0000313" key="7">
    <source>
        <dbReference type="EMBL" id="KAG7529017.1"/>
    </source>
</evidence>
<evidence type="ECO:0000313" key="8">
    <source>
        <dbReference type="Proteomes" id="UP000812966"/>
    </source>
</evidence>
<dbReference type="Gene3D" id="3.20.20.80">
    <property type="entry name" value="Glycosidases"/>
    <property type="match status" value="1"/>
</dbReference>
<dbReference type="GO" id="GO:0005576">
    <property type="term" value="C:extracellular region"/>
    <property type="evidence" value="ECO:0007669"/>
    <property type="project" value="TreeGrafter"/>
</dbReference>
<feature type="domain" description="Glycoside hydrolase family 5" evidence="6">
    <location>
        <begin position="105"/>
        <end position="357"/>
    </location>
</feature>
<evidence type="ECO:0000256" key="3">
    <source>
        <dbReference type="ARBA" id="ARBA00023295"/>
    </source>
</evidence>
<name>A0A8K0NR16_9TREE</name>
<dbReference type="GO" id="GO:0009986">
    <property type="term" value="C:cell surface"/>
    <property type="evidence" value="ECO:0007669"/>
    <property type="project" value="TreeGrafter"/>
</dbReference>
<evidence type="ECO:0000259" key="6">
    <source>
        <dbReference type="Pfam" id="PF00150"/>
    </source>
</evidence>
<dbReference type="PANTHER" id="PTHR31297">
    <property type="entry name" value="GLUCAN ENDO-1,6-BETA-GLUCOSIDASE B"/>
    <property type="match status" value="1"/>
</dbReference>
<protein>
    <recommendedName>
        <fullName evidence="6">Glycoside hydrolase family 5 domain-containing protein</fullName>
    </recommendedName>
</protein>
<sequence length="554" mass="61121">MWSFNPFTLATLTSLTLLTPTLALESWYTPPGGPPTGSGFNSTLNPSSTKIKGVNLGGWLILENWMTPSIFGVAGLPGKGDEDSVMDEWGLCERLGKTRCEEVLEEHWESFYTEDDFKRMADYGLNTVRIPVPYWIWNVTESEPFITGSQIPHLQRALNWSYVYGLDVILDMHALPGSQSSYQVHTGLYAQEGFSNSTENMDRALNAIEQMVAEFTKPEYGGVVTAIELVNEPWIEAYMPNNMPWELLEEFMVKAYDVVRSTEEIIPGRHEVMVIVHDAFGSLTDWTGGFFAPGGKGHNWTNYALDTHVYQAWSGITWDEGHIESACAQASYLEEAQRSVPVIVGEFSLGVQTFCVDYKDCFNLTLADALANITSTGGDRDMFLRAFWEAQMHAYEHAAGWIFWNFKTELAPTWSYDQSVAQNWVPLDLADRVWQYDASQAYCLQNQNWSNIPDFTPNTPAPLKDGTATPVREAMTLAVQGALLNSTSTSISTSATTTGSATAIVTGASASLTGTPSETGVPTSTGASNAALRHLMTSPWTWLAVATSGIILMT</sequence>